<dbReference type="InterPro" id="IPR039421">
    <property type="entry name" value="Type_1_exporter"/>
</dbReference>
<evidence type="ECO:0000256" key="5">
    <source>
        <dbReference type="ARBA" id="ARBA00022840"/>
    </source>
</evidence>
<dbReference type="GO" id="GO:0006879">
    <property type="term" value="P:intracellular iron ion homeostasis"/>
    <property type="evidence" value="ECO:0007669"/>
    <property type="project" value="TreeGrafter"/>
</dbReference>
<dbReference type="SMART" id="SM00382">
    <property type="entry name" value="AAA"/>
    <property type="match status" value="1"/>
</dbReference>
<dbReference type="OrthoDB" id="6500128at2759"/>
<reference evidence="13" key="1">
    <citation type="submission" date="2020-12" db="EMBL/GenBank/DDBJ databases">
        <authorList>
            <person name="Iha C."/>
        </authorList>
    </citation>
    <scope>NUCLEOTIDE SEQUENCE</scope>
</reference>
<protein>
    <submittedName>
        <fullName evidence="13">Uncharacterized protein</fullName>
    </submittedName>
</protein>
<dbReference type="CDD" id="cd03253">
    <property type="entry name" value="ABCC_ATM1_transporter"/>
    <property type="match status" value="1"/>
</dbReference>
<feature type="transmembrane region" description="Helical" evidence="10">
    <location>
        <begin position="243"/>
        <end position="261"/>
    </location>
</feature>
<comment type="subcellular location">
    <subcellularLocation>
        <location evidence="1">Membrane</location>
        <topology evidence="1">Multi-pass membrane protein</topology>
    </subcellularLocation>
</comment>
<dbReference type="PANTHER" id="PTHR24221">
    <property type="entry name" value="ATP-BINDING CASSETTE SUB-FAMILY B"/>
    <property type="match status" value="1"/>
</dbReference>
<feature type="transmembrane region" description="Helical" evidence="10">
    <location>
        <begin position="214"/>
        <end position="237"/>
    </location>
</feature>
<keyword evidence="4" id="KW-0547">Nucleotide-binding</keyword>
<dbReference type="GO" id="GO:0140359">
    <property type="term" value="F:ABC-type transporter activity"/>
    <property type="evidence" value="ECO:0007669"/>
    <property type="project" value="InterPro"/>
</dbReference>
<evidence type="ECO:0000256" key="6">
    <source>
        <dbReference type="ARBA" id="ARBA00022989"/>
    </source>
</evidence>
<dbReference type="EMBL" id="CAJHUC010001119">
    <property type="protein sequence ID" value="CAD7699830.1"/>
    <property type="molecule type" value="Genomic_DNA"/>
</dbReference>
<evidence type="ECO:0000256" key="8">
    <source>
        <dbReference type="ARBA" id="ARBA00024363"/>
    </source>
</evidence>
<evidence type="ECO:0000256" key="2">
    <source>
        <dbReference type="ARBA" id="ARBA00022448"/>
    </source>
</evidence>
<organism evidence="13 14">
    <name type="scientific">Ostreobium quekettii</name>
    <dbReference type="NCBI Taxonomy" id="121088"/>
    <lineage>
        <taxon>Eukaryota</taxon>
        <taxon>Viridiplantae</taxon>
        <taxon>Chlorophyta</taxon>
        <taxon>core chlorophytes</taxon>
        <taxon>Ulvophyceae</taxon>
        <taxon>TCBD clade</taxon>
        <taxon>Bryopsidales</taxon>
        <taxon>Ostreobineae</taxon>
        <taxon>Ostreobiaceae</taxon>
        <taxon>Ostreobium</taxon>
    </lineage>
</organism>
<feature type="region of interest" description="Disordered" evidence="9">
    <location>
        <begin position="1"/>
        <end position="25"/>
    </location>
</feature>
<dbReference type="CDD" id="cd18582">
    <property type="entry name" value="ABC_6TM_ATM1_ABCB7"/>
    <property type="match status" value="1"/>
</dbReference>
<dbReference type="Pfam" id="PF00664">
    <property type="entry name" value="ABC_membrane"/>
    <property type="match status" value="1"/>
</dbReference>
<dbReference type="FunFam" id="3.40.50.300:FF:000287">
    <property type="entry name" value="Multidrug ABC transporter ATP-binding protein"/>
    <property type="match status" value="1"/>
</dbReference>
<evidence type="ECO:0000256" key="10">
    <source>
        <dbReference type="SAM" id="Phobius"/>
    </source>
</evidence>
<feature type="domain" description="ABC transmembrane type-1" evidence="12">
    <location>
        <begin position="103"/>
        <end position="387"/>
    </location>
</feature>
<dbReference type="Gene3D" id="1.20.1560.10">
    <property type="entry name" value="ABC transporter type 1, transmembrane domain"/>
    <property type="match status" value="1"/>
</dbReference>
<sequence length="704" mass="75817">MACGPALPSPRPRPPPQLRHRSTAGIERRRAATGIHPRRHPVPLCAHAPAVAVPPAGKRGSVAPATGVQALPEPPKTAGLLDVIPYLGRLALTDPALYWRVGLAMTCLVLSKTAGLVSPFFLKQAVEVLGPMTPAAAKAAALACLLAGLCRVVSGIAKELVGPLFTPVAQAAQRKVASNTFAHVLDLDVQFHLDRRSGTLSRILDRGSRSVQMLFRIVGFTFVPTVIELVLVSGLLGKTFSPVVTFVVIGTFAGYVGWTLYMTQAITQSRKVANEYDNLTTGKAIDALQNFEMVTLFNNQDMEVAQYDEYLRGYQNASIDIEKAAATLNAGQSVVLSMGVTVALVATLMLSGTKQVTPGDLVLIQGLLLQLWYPLQFLGWFYRELKQCLVDMDEFLKIWQTKTMLPEGTLNLPGSIAVEVPTVGAYNGNGASGNGAGHETGVLVNGNKALPPPAIEFNNVTFGYSGERKVLQGFNLKVKPGQSVALVGGSGSGKSTVLRLLARLYDPTEGNVTIDGIDVRDLRHESLRGAIGVVPQDTVLFNASVMDNIRYGRPGASDEEVIAASKMAQLHHSILRMPEAYDTMVGERGLKLSGGEKQRVAIARTFVRAPRLLICDEATSALDTNTEQEIMSSLSRLAEGRTSFFVAHRLSTIVDCDVICVMADGRIIEQGSHEELMGLGRTYRDMWMGQAAGKDLYDKCIPVY</sequence>
<dbReference type="InterPro" id="IPR003593">
    <property type="entry name" value="AAA+_ATPase"/>
</dbReference>
<evidence type="ECO:0000256" key="3">
    <source>
        <dbReference type="ARBA" id="ARBA00022692"/>
    </source>
</evidence>
<keyword evidence="14" id="KW-1185">Reference proteome</keyword>
<comment type="similarity">
    <text evidence="8">Belongs to the ABC transporter superfamily. ABCB family. Heavy Metal importer (TC 3.A.1.210) subfamily.</text>
</comment>
<dbReference type="AlphaFoldDB" id="A0A8S1IXB1"/>
<comment type="caution">
    <text evidence="13">The sequence shown here is derived from an EMBL/GenBank/DDBJ whole genome shotgun (WGS) entry which is preliminary data.</text>
</comment>
<evidence type="ECO:0000256" key="4">
    <source>
        <dbReference type="ARBA" id="ARBA00022741"/>
    </source>
</evidence>
<dbReference type="Gene3D" id="3.40.50.300">
    <property type="entry name" value="P-loop containing nucleotide triphosphate hydrolases"/>
    <property type="match status" value="1"/>
</dbReference>
<dbReference type="PROSITE" id="PS00211">
    <property type="entry name" value="ABC_TRANSPORTER_1"/>
    <property type="match status" value="1"/>
</dbReference>
<evidence type="ECO:0000256" key="7">
    <source>
        <dbReference type="ARBA" id="ARBA00023136"/>
    </source>
</evidence>
<keyword evidence="6 10" id="KW-1133">Transmembrane helix</keyword>
<evidence type="ECO:0000313" key="14">
    <source>
        <dbReference type="Proteomes" id="UP000708148"/>
    </source>
</evidence>
<dbReference type="SUPFAM" id="SSF90123">
    <property type="entry name" value="ABC transporter transmembrane region"/>
    <property type="match status" value="1"/>
</dbReference>
<dbReference type="PROSITE" id="PS50893">
    <property type="entry name" value="ABC_TRANSPORTER_2"/>
    <property type="match status" value="1"/>
</dbReference>
<evidence type="ECO:0000256" key="9">
    <source>
        <dbReference type="SAM" id="MobiDB-lite"/>
    </source>
</evidence>
<accession>A0A8S1IXB1</accession>
<keyword evidence="7 10" id="KW-0472">Membrane</keyword>
<feature type="compositionally biased region" description="Pro residues" evidence="9">
    <location>
        <begin position="7"/>
        <end position="17"/>
    </location>
</feature>
<dbReference type="InterPro" id="IPR011527">
    <property type="entry name" value="ABC1_TM_dom"/>
</dbReference>
<keyword evidence="5" id="KW-0067">ATP-binding</keyword>
<evidence type="ECO:0000259" key="11">
    <source>
        <dbReference type="PROSITE" id="PS50893"/>
    </source>
</evidence>
<dbReference type="InterPro" id="IPR003439">
    <property type="entry name" value="ABC_transporter-like_ATP-bd"/>
</dbReference>
<evidence type="ECO:0000313" key="13">
    <source>
        <dbReference type="EMBL" id="CAD7699830.1"/>
    </source>
</evidence>
<name>A0A8S1IXB1_9CHLO</name>
<dbReference type="GO" id="GO:0016887">
    <property type="term" value="F:ATP hydrolysis activity"/>
    <property type="evidence" value="ECO:0007669"/>
    <property type="project" value="InterPro"/>
</dbReference>
<dbReference type="PROSITE" id="PS50929">
    <property type="entry name" value="ABC_TM1F"/>
    <property type="match status" value="1"/>
</dbReference>
<dbReference type="Pfam" id="PF00005">
    <property type="entry name" value="ABC_tran"/>
    <property type="match status" value="1"/>
</dbReference>
<proteinExistence type="inferred from homology"/>
<dbReference type="InterPro" id="IPR036640">
    <property type="entry name" value="ABC1_TM_sf"/>
</dbReference>
<keyword evidence="3 10" id="KW-0812">Transmembrane</keyword>
<gene>
    <name evidence="13" type="ORF">OSTQU699_LOCUS5189</name>
</gene>
<evidence type="ECO:0000259" key="12">
    <source>
        <dbReference type="PROSITE" id="PS50929"/>
    </source>
</evidence>
<dbReference type="GO" id="GO:0005524">
    <property type="term" value="F:ATP binding"/>
    <property type="evidence" value="ECO:0007669"/>
    <property type="project" value="UniProtKB-KW"/>
</dbReference>
<dbReference type="Proteomes" id="UP000708148">
    <property type="component" value="Unassembled WGS sequence"/>
</dbReference>
<dbReference type="InterPro" id="IPR017871">
    <property type="entry name" value="ABC_transporter-like_CS"/>
</dbReference>
<dbReference type="SUPFAM" id="SSF52540">
    <property type="entry name" value="P-loop containing nucleoside triphosphate hydrolases"/>
    <property type="match status" value="1"/>
</dbReference>
<dbReference type="InterPro" id="IPR027417">
    <property type="entry name" value="P-loop_NTPase"/>
</dbReference>
<keyword evidence="2" id="KW-0813">Transport</keyword>
<feature type="domain" description="ABC transporter" evidence="11">
    <location>
        <begin position="455"/>
        <end position="689"/>
    </location>
</feature>
<dbReference type="GO" id="GO:0005743">
    <property type="term" value="C:mitochondrial inner membrane"/>
    <property type="evidence" value="ECO:0007669"/>
    <property type="project" value="TreeGrafter"/>
</dbReference>
<dbReference type="PANTHER" id="PTHR24221:SF470">
    <property type="entry name" value="MITOCHONDRIAL ABC TRANSPORTER ATM"/>
    <property type="match status" value="1"/>
</dbReference>
<evidence type="ECO:0000256" key="1">
    <source>
        <dbReference type="ARBA" id="ARBA00004141"/>
    </source>
</evidence>